<feature type="non-terminal residue" evidence="1">
    <location>
        <position position="49"/>
    </location>
</feature>
<protein>
    <submittedName>
        <fullName evidence="1">Uncharacterized protein</fullName>
    </submittedName>
</protein>
<gene>
    <name evidence="1" type="primary">BX005380.2</name>
</gene>
<dbReference type="AlphaFoldDB" id="A0A1A8I5N4"/>
<organism evidence="1">
    <name type="scientific">Nothobranchius kuhntae</name>
    <name type="common">Beira killifish</name>
    <dbReference type="NCBI Taxonomy" id="321403"/>
    <lineage>
        <taxon>Eukaryota</taxon>
        <taxon>Metazoa</taxon>
        <taxon>Chordata</taxon>
        <taxon>Craniata</taxon>
        <taxon>Vertebrata</taxon>
        <taxon>Euteleostomi</taxon>
        <taxon>Actinopterygii</taxon>
        <taxon>Neopterygii</taxon>
        <taxon>Teleostei</taxon>
        <taxon>Neoteleostei</taxon>
        <taxon>Acanthomorphata</taxon>
        <taxon>Ovalentaria</taxon>
        <taxon>Atherinomorphae</taxon>
        <taxon>Cyprinodontiformes</taxon>
        <taxon>Nothobranchiidae</taxon>
        <taxon>Nothobranchius</taxon>
    </lineage>
</organism>
<evidence type="ECO:0000313" key="1">
    <source>
        <dbReference type="EMBL" id="SBQ92186.1"/>
    </source>
</evidence>
<proteinExistence type="predicted"/>
<accession>A0A1A8I5N4</accession>
<reference evidence="1" key="2">
    <citation type="submission" date="2016-06" db="EMBL/GenBank/DDBJ databases">
        <title>The genome of a short-lived fish provides insights into sex chromosome evolution and the genetic control of aging.</title>
        <authorList>
            <person name="Reichwald K."/>
            <person name="Felder M."/>
            <person name="Petzold A."/>
            <person name="Koch P."/>
            <person name="Groth M."/>
            <person name="Platzer M."/>
        </authorList>
    </citation>
    <scope>NUCLEOTIDE SEQUENCE</scope>
    <source>
        <tissue evidence="1">Brain</tissue>
    </source>
</reference>
<name>A0A1A8I5N4_NOTKU</name>
<dbReference type="EMBL" id="HAED01006156">
    <property type="protein sequence ID" value="SBQ92186.1"/>
    <property type="molecule type" value="Transcribed_RNA"/>
</dbReference>
<sequence length="49" mass="5824">NLLFFLKLQLNFSQNTPRAFTCQKQVKKLLHFKPNKELLTCPHLHQLTC</sequence>
<feature type="non-terminal residue" evidence="1">
    <location>
        <position position="1"/>
    </location>
</feature>
<reference evidence="1" key="1">
    <citation type="submission" date="2016-05" db="EMBL/GenBank/DDBJ databases">
        <authorList>
            <person name="Lavstsen T."/>
            <person name="Jespersen J.S."/>
        </authorList>
    </citation>
    <scope>NUCLEOTIDE SEQUENCE</scope>
    <source>
        <tissue evidence="1">Brain</tissue>
    </source>
</reference>